<proteinExistence type="predicted"/>
<sequence>MGKDNTALPSSIFLPGVKEVRAISLAADGGVLPKKQLTVVRKVDLEKLRERVDIKIKKKVVLISPILKRNKESNMIKVASQVAQKKDGDVIAPLQC</sequence>
<accession>A0ACC2LJM0</accession>
<dbReference type="EMBL" id="CM056816">
    <property type="protein sequence ID" value="KAJ8633631.1"/>
    <property type="molecule type" value="Genomic_DNA"/>
</dbReference>
<evidence type="ECO:0000313" key="1">
    <source>
        <dbReference type="EMBL" id="KAJ8633631.1"/>
    </source>
</evidence>
<protein>
    <submittedName>
        <fullName evidence="1">Uncharacterized protein</fullName>
    </submittedName>
</protein>
<comment type="caution">
    <text evidence="1">The sequence shown here is derived from an EMBL/GenBank/DDBJ whole genome shotgun (WGS) entry which is preliminary data.</text>
</comment>
<reference evidence="1 2" key="1">
    <citation type="journal article" date="2022" name="Hortic Res">
        <title>A haplotype resolved chromosomal level avocado genome allows analysis of novel avocado genes.</title>
        <authorList>
            <person name="Nath O."/>
            <person name="Fletcher S.J."/>
            <person name="Hayward A."/>
            <person name="Shaw L.M."/>
            <person name="Masouleh A.K."/>
            <person name="Furtado A."/>
            <person name="Henry R.J."/>
            <person name="Mitter N."/>
        </authorList>
    </citation>
    <scope>NUCLEOTIDE SEQUENCE [LARGE SCALE GENOMIC DNA]</scope>
    <source>
        <strain evidence="2">cv. Hass</strain>
    </source>
</reference>
<gene>
    <name evidence="1" type="ORF">MRB53_026967</name>
</gene>
<evidence type="ECO:0000313" key="2">
    <source>
        <dbReference type="Proteomes" id="UP001234297"/>
    </source>
</evidence>
<keyword evidence="2" id="KW-1185">Reference proteome</keyword>
<organism evidence="1 2">
    <name type="scientific">Persea americana</name>
    <name type="common">Avocado</name>
    <dbReference type="NCBI Taxonomy" id="3435"/>
    <lineage>
        <taxon>Eukaryota</taxon>
        <taxon>Viridiplantae</taxon>
        <taxon>Streptophyta</taxon>
        <taxon>Embryophyta</taxon>
        <taxon>Tracheophyta</taxon>
        <taxon>Spermatophyta</taxon>
        <taxon>Magnoliopsida</taxon>
        <taxon>Magnoliidae</taxon>
        <taxon>Laurales</taxon>
        <taxon>Lauraceae</taxon>
        <taxon>Persea</taxon>
    </lineage>
</organism>
<dbReference type="Proteomes" id="UP001234297">
    <property type="component" value="Chromosome 8"/>
</dbReference>
<name>A0ACC2LJM0_PERAE</name>